<proteinExistence type="predicted"/>
<evidence type="ECO:0008006" key="3">
    <source>
        <dbReference type="Google" id="ProtNLM"/>
    </source>
</evidence>
<dbReference type="Proteomes" id="UP000552883">
    <property type="component" value="Unassembled WGS sequence"/>
</dbReference>
<sequence length="76" mass="8182">MSRTTVARILTEHGIDASRRMTDAQISAAAALYGQGLSSAAIGQRLGFDNHTILKALRARSVAIRPAVHQQPNRTD</sequence>
<protein>
    <recommendedName>
        <fullName evidence="3">Helix-turn-helix domain-containing protein</fullName>
    </recommendedName>
</protein>
<name>A0A840X8W8_9MICO</name>
<dbReference type="OrthoDB" id="5124404at2"/>
<organism evidence="1 2">
    <name type="scientific">Microcella frigidaquae</name>
    <dbReference type="NCBI Taxonomy" id="424758"/>
    <lineage>
        <taxon>Bacteria</taxon>
        <taxon>Bacillati</taxon>
        <taxon>Actinomycetota</taxon>
        <taxon>Actinomycetes</taxon>
        <taxon>Micrococcales</taxon>
        <taxon>Microbacteriaceae</taxon>
        <taxon>Microcella</taxon>
    </lineage>
</organism>
<accession>A0A840X8W8</accession>
<reference evidence="1 2" key="1">
    <citation type="submission" date="2020-08" db="EMBL/GenBank/DDBJ databases">
        <title>Sequencing the genomes of 1000 actinobacteria strains.</title>
        <authorList>
            <person name="Klenk H.-P."/>
        </authorList>
    </citation>
    <scope>NUCLEOTIDE SEQUENCE [LARGE SCALE GENOMIC DNA]</scope>
    <source>
        <strain evidence="1 2">DSM 23889</strain>
    </source>
</reference>
<dbReference type="AlphaFoldDB" id="A0A840X8W8"/>
<gene>
    <name evidence="1" type="ORF">BJ959_001130</name>
</gene>
<comment type="caution">
    <text evidence="1">The sequence shown here is derived from an EMBL/GenBank/DDBJ whole genome shotgun (WGS) entry which is preliminary data.</text>
</comment>
<evidence type="ECO:0000313" key="2">
    <source>
        <dbReference type="Proteomes" id="UP000552883"/>
    </source>
</evidence>
<dbReference type="Gene3D" id="1.10.10.60">
    <property type="entry name" value="Homeodomain-like"/>
    <property type="match status" value="1"/>
</dbReference>
<dbReference type="EMBL" id="JACHBS010000001">
    <property type="protein sequence ID" value="MBB5617634.1"/>
    <property type="molecule type" value="Genomic_DNA"/>
</dbReference>
<evidence type="ECO:0000313" key="1">
    <source>
        <dbReference type="EMBL" id="MBB5617634.1"/>
    </source>
</evidence>
<keyword evidence="2" id="KW-1185">Reference proteome</keyword>
<dbReference type="RefSeq" id="WP_153983079.1">
    <property type="nucleotide sequence ID" value="NZ_BAAANZ010000023.1"/>
</dbReference>